<dbReference type="Pfam" id="PF00186">
    <property type="entry name" value="DHFR_1"/>
    <property type="match status" value="1"/>
</dbReference>
<dbReference type="EC" id="1.5.1.3" evidence="3 8"/>
<evidence type="ECO:0000256" key="3">
    <source>
        <dbReference type="ARBA" id="ARBA00012856"/>
    </source>
</evidence>
<dbReference type="GO" id="GO:0005829">
    <property type="term" value="C:cytosol"/>
    <property type="evidence" value="ECO:0007669"/>
    <property type="project" value="TreeGrafter"/>
</dbReference>
<organism evidence="11 12">
    <name type="scientific">Paenibacillus yonginensis</name>
    <dbReference type="NCBI Taxonomy" id="1462996"/>
    <lineage>
        <taxon>Bacteria</taxon>
        <taxon>Bacillati</taxon>
        <taxon>Bacillota</taxon>
        <taxon>Bacilli</taxon>
        <taxon>Bacillales</taxon>
        <taxon>Paenibacillaceae</taxon>
        <taxon>Paenibacillus</taxon>
    </lineage>
</organism>
<evidence type="ECO:0000259" key="10">
    <source>
        <dbReference type="PROSITE" id="PS51330"/>
    </source>
</evidence>
<feature type="domain" description="DHFR" evidence="10">
    <location>
        <begin position="2"/>
        <end position="160"/>
    </location>
</feature>
<name>A0A1B1MZM5_9BACL</name>
<dbReference type="PIRSF" id="PIRSF000194">
    <property type="entry name" value="DHFR"/>
    <property type="match status" value="1"/>
</dbReference>
<accession>A0A1B1MZM5</accession>
<dbReference type="AlphaFoldDB" id="A0A1B1MZM5"/>
<gene>
    <name evidence="11" type="ORF">AWM70_08485</name>
</gene>
<dbReference type="KEGG" id="pyg:AWM70_08485"/>
<dbReference type="Gene3D" id="3.40.430.10">
    <property type="entry name" value="Dihydrofolate Reductase, subunit A"/>
    <property type="match status" value="1"/>
</dbReference>
<proteinExistence type="inferred from homology"/>
<dbReference type="SUPFAM" id="SSF53597">
    <property type="entry name" value="Dihydrofolate reductase-like"/>
    <property type="match status" value="1"/>
</dbReference>
<evidence type="ECO:0000256" key="2">
    <source>
        <dbReference type="ARBA" id="ARBA00009539"/>
    </source>
</evidence>
<dbReference type="UniPathway" id="UPA00077">
    <property type="reaction ID" value="UER00158"/>
</dbReference>
<protein>
    <recommendedName>
        <fullName evidence="3 8">Dihydrofolate reductase</fullName>
        <ecNumber evidence="3 8">1.5.1.3</ecNumber>
    </recommendedName>
</protein>
<evidence type="ECO:0000256" key="5">
    <source>
        <dbReference type="ARBA" id="ARBA00022857"/>
    </source>
</evidence>
<comment type="similarity">
    <text evidence="2 8 9">Belongs to the dihydrofolate reductase family.</text>
</comment>
<reference evidence="11 12" key="1">
    <citation type="submission" date="2016-01" db="EMBL/GenBank/DDBJ databases">
        <title>Complete Genome Sequence of Paenibacillus yonginensis DCY84, a novel Plant Growth-Promoting Bacteria with Elicitation of Induced Systemic Resistance.</title>
        <authorList>
            <person name="Kim Y.J."/>
            <person name="Yang D.C."/>
            <person name="Sukweenadhi J."/>
        </authorList>
    </citation>
    <scope>NUCLEOTIDE SEQUENCE [LARGE SCALE GENOMIC DNA]</scope>
    <source>
        <strain evidence="11 12">DCY84</strain>
    </source>
</reference>
<dbReference type="GO" id="GO:0046452">
    <property type="term" value="P:dihydrofolate metabolic process"/>
    <property type="evidence" value="ECO:0007669"/>
    <property type="project" value="TreeGrafter"/>
</dbReference>
<dbReference type="STRING" id="1462996.AWM70_08485"/>
<dbReference type="PANTHER" id="PTHR48069:SF3">
    <property type="entry name" value="DIHYDROFOLATE REDUCTASE"/>
    <property type="match status" value="1"/>
</dbReference>
<sequence>MSITLIWAMAEGGVIGRDNALPWRLPADMAYFKAQTTGKTVLMGRKTWESMNGRPLPNRVNVVLTRDKAFKAEGAEVIHTFDEAVRLADKGELMVIGGAELFAYFLPIADKLLVTMIEESIEGDVVMPEIDWSLFQLTEERQGLTDEKNPYKYKFLTYERS</sequence>
<dbReference type="InterPro" id="IPR017925">
    <property type="entry name" value="DHFR_CS"/>
</dbReference>
<evidence type="ECO:0000256" key="1">
    <source>
        <dbReference type="ARBA" id="ARBA00004903"/>
    </source>
</evidence>
<dbReference type="RefSeq" id="WP_068695455.1">
    <property type="nucleotide sequence ID" value="NZ_CP014167.1"/>
</dbReference>
<dbReference type="PROSITE" id="PS00075">
    <property type="entry name" value="DHFR_1"/>
    <property type="match status" value="1"/>
</dbReference>
<keyword evidence="5 8" id="KW-0521">NADP</keyword>
<dbReference type="FunFam" id="3.40.430.10:FF:000001">
    <property type="entry name" value="Dihydrofolate reductase"/>
    <property type="match status" value="1"/>
</dbReference>
<evidence type="ECO:0000313" key="11">
    <source>
        <dbReference type="EMBL" id="ANS74616.1"/>
    </source>
</evidence>
<evidence type="ECO:0000256" key="9">
    <source>
        <dbReference type="RuleBase" id="RU004474"/>
    </source>
</evidence>
<evidence type="ECO:0000256" key="6">
    <source>
        <dbReference type="ARBA" id="ARBA00023002"/>
    </source>
</evidence>
<dbReference type="CDD" id="cd00209">
    <property type="entry name" value="DHFR"/>
    <property type="match status" value="1"/>
</dbReference>
<dbReference type="PANTHER" id="PTHR48069">
    <property type="entry name" value="DIHYDROFOLATE REDUCTASE"/>
    <property type="match status" value="1"/>
</dbReference>
<dbReference type="PRINTS" id="PR00070">
    <property type="entry name" value="DHFR"/>
</dbReference>
<evidence type="ECO:0000313" key="12">
    <source>
        <dbReference type="Proteomes" id="UP000092573"/>
    </source>
</evidence>
<keyword evidence="12" id="KW-1185">Reference proteome</keyword>
<comment type="function">
    <text evidence="7 8">Key enzyme in folate metabolism. Catalyzes an essential reaction for de novo glycine and purine synthesis, and for DNA precursor synthesis.</text>
</comment>
<evidence type="ECO:0000256" key="8">
    <source>
        <dbReference type="PIRNR" id="PIRNR000194"/>
    </source>
</evidence>
<keyword evidence="6 8" id="KW-0560">Oxidoreductase</keyword>
<dbReference type="InterPro" id="IPR001796">
    <property type="entry name" value="DHFR_dom"/>
</dbReference>
<dbReference type="GO" id="GO:0046655">
    <property type="term" value="P:folic acid metabolic process"/>
    <property type="evidence" value="ECO:0007669"/>
    <property type="project" value="TreeGrafter"/>
</dbReference>
<evidence type="ECO:0000256" key="4">
    <source>
        <dbReference type="ARBA" id="ARBA00022563"/>
    </source>
</evidence>
<dbReference type="PROSITE" id="PS51330">
    <property type="entry name" value="DHFR_2"/>
    <property type="match status" value="1"/>
</dbReference>
<dbReference type="GO" id="GO:0006730">
    <property type="term" value="P:one-carbon metabolic process"/>
    <property type="evidence" value="ECO:0007669"/>
    <property type="project" value="UniProtKB-KW"/>
</dbReference>
<evidence type="ECO:0000256" key="7">
    <source>
        <dbReference type="ARBA" id="ARBA00025067"/>
    </source>
</evidence>
<dbReference type="EMBL" id="CP014167">
    <property type="protein sequence ID" value="ANS74616.1"/>
    <property type="molecule type" value="Genomic_DNA"/>
</dbReference>
<keyword evidence="4 8" id="KW-0554">One-carbon metabolism</keyword>
<dbReference type="Proteomes" id="UP000092573">
    <property type="component" value="Chromosome"/>
</dbReference>
<comment type="pathway">
    <text evidence="1 8">Cofactor biosynthesis; tetrahydrofolate biosynthesis; 5,6,7,8-tetrahydrofolate from 7,8-dihydrofolate: step 1/1.</text>
</comment>
<dbReference type="OrthoDB" id="9804315at2"/>
<dbReference type="GO" id="GO:0046654">
    <property type="term" value="P:tetrahydrofolate biosynthetic process"/>
    <property type="evidence" value="ECO:0007669"/>
    <property type="project" value="UniProtKB-UniPathway"/>
</dbReference>
<dbReference type="InterPro" id="IPR012259">
    <property type="entry name" value="DHFR"/>
</dbReference>
<dbReference type="GO" id="GO:0070401">
    <property type="term" value="F:NADP+ binding"/>
    <property type="evidence" value="ECO:0007669"/>
    <property type="project" value="UniProtKB-ARBA"/>
</dbReference>
<comment type="catalytic activity">
    <reaction evidence="8">
        <text>(6S)-5,6,7,8-tetrahydrofolate + NADP(+) = 7,8-dihydrofolate + NADPH + H(+)</text>
        <dbReference type="Rhea" id="RHEA:15009"/>
        <dbReference type="ChEBI" id="CHEBI:15378"/>
        <dbReference type="ChEBI" id="CHEBI:57451"/>
        <dbReference type="ChEBI" id="CHEBI:57453"/>
        <dbReference type="ChEBI" id="CHEBI:57783"/>
        <dbReference type="ChEBI" id="CHEBI:58349"/>
        <dbReference type="EC" id="1.5.1.3"/>
    </reaction>
</comment>
<dbReference type="InterPro" id="IPR024072">
    <property type="entry name" value="DHFR-like_dom_sf"/>
</dbReference>
<dbReference type="GO" id="GO:0004146">
    <property type="term" value="F:dihydrofolate reductase activity"/>
    <property type="evidence" value="ECO:0007669"/>
    <property type="project" value="UniProtKB-EC"/>
</dbReference>